<comment type="caution">
    <text evidence="1">The sequence shown here is derived from an EMBL/GenBank/DDBJ whole genome shotgun (WGS) entry which is preliminary data.</text>
</comment>
<gene>
    <name evidence="1" type="ORF">NDU88_001498</name>
</gene>
<keyword evidence="2" id="KW-1185">Reference proteome</keyword>
<dbReference type="AlphaFoldDB" id="A0AAV7LYU0"/>
<evidence type="ECO:0000313" key="2">
    <source>
        <dbReference type="Proteomes" id="UP001066276"/>
    </source>
</evidence>
<proteinExistence type="predicted"/>
<accession>A0AAV7LYU0</accession>
<sequence>MAALDVKAAEVAAVKAFWRKTARTRVNEEWAEEGILGVMPGAAPVLGVGKTGKRWAILSLTGFTEG</sequence>
<name>A0AAV7LYU0_PLEWA</name>
<organism evidence="1 2">
    <name type="scientific">Pleurodeles waltl</name>
    <name type="common">Iberian ribbed newt</name>
    <dbReference type="NCBI Taxonomy" id="8319"/>
    <lineage>
        <taxon>Eukaryota</taxon>
        <taxon>Metazoa</taxon>
        <taxon>Chordata</taxon>
        <taxon>Craniata</taxon>
        <taxon>Vertebrata</taxon>
        <taxon>Euteleostomi</taxon>
        <taxon>Amphibia</taxon>
        <taxon>Batrachia</taxon>
        <taxon>Caudata</taxon>
        <taxon>Salamandroidea</taxon>
        <taxon>Salamandridae</taxon>
        <taxon>Pleurodelinae</taxon>
        <taxon>Pleurodeles</taxon>
    </lineage>
</organism>
<dbReference type="Proteomes" id="UP001066276">
    <property type="component" value="Chromosome 10"/>
</dbReference>
<reference evidence="1" key="1">
    <citation type="journal article" date="2022" name="bioRxiv">
        <title>Sequencing and chromosome-scale assembly of the giantPleurodeles waltlgenome.</title>
        <authorList>
            <person name="Brown T."/>
            <person name="Elewa A."/>
            <person name="Iarovenko S."/>
            <person name="Subramanian E."/>
            <person name="Araus A.J."/>
            <person name="Petzold A."/>
            <person name="Susuki M."/>
            <person name="Suzuki K.-i.T."/>
            <person name="Hayashi T."/>
            <person name="Toyoda A."/>
            <person name="Oliveira C."/>
            <person name="Osipova E."/>
            <person name="Leigh N.D."/>
            <person name="Simon A."/>
            <person name="Yun M.H."/>
        </authorList>
    </citation>
    <scope>NUCLEOTIDE SEQUENCE</scope>
    <source>
        <strain evidence="1">20211129_DDA</strain>
        <tissue evidence="1">Liver</tissue>
    </source>
</reference>
<evidence type="ECO:0000313" key="1">
    <source>
        <dbReference type="EMBL" id="KAJ1096356.1"/>
    </source>
</evidence>
<dbReference type="EMBL" id="JANPWB010000014">
    <property type="protein sequence ID" value="KAJ1096356.1"/>
    <property type="molecule type" value="Genomic_DNA"/>
</dbReference>
<protein>
    <submittedName>
        <fullName evidence="1">Uncharacterized protein</fullName>
    </submittedName>
</protein>